<evidence type="ECO:0000259" key="4">
    <source>
        <dbReference type="PROSITE" id="PS50893"/>
    </source>
</evidence>
<gene>
    <name evidence="5" type="ORF">KHA94_14735</name>
</gene>
<evidence type="ECO:0000256" key="1">
    <source>
        <dbReference type="ARBA" id="ARBA00022448"/>
    </source>
</evidence>
<keyword evidence="6" id="KW-1185">Reference proteome</keyword>
<dbReference type="InterPro" id="IPR003593">
    <property type="entry name" value="AAA+_ATPase"/>
</dbReference>
<dbReference type="Proteomes" id="UP000681027">
    <property type="component" value="Unassembled WGS sequence"/>
</dbReference>
<dbReference type="RefSeq" id="WP_213102876.1">
    <property type="nucleotide sequence ID" value="NZ_JAGYPM010000003.1"/>
</dbReference>
<proteinExistence type="predicted"/>
<reference evidence="5 6" key="1">
    <citation type="submission" date="2021-05" db="EMBL/GenBank/DDBJ databases">
        <title>Novel Bacillus species.</title>
        <authorList>
            <person name="Liu G."/>
        </authorList>
    </citation>
    <scope>NUCLEOTIDE SEQUENCE [LARGE SCALE GENOMIC DNA]</scope>
    <source>
        <strain evidence="5 6">FJAT-49705</strain>
    </source>
</reference>
<dbReference type="InterPro" id="IPR003439">
    <property type="entry name" value="ABC_transporter-like_ATP-bd"/>
</dbReference>
<dbReference type="Gene3D" id="3.40.50.300">
    <property type="entry name" value="P-loop containing nucleotide triphosphate hydrolases"/>
    <property type="match status" value="1"/>
</dbReference>
<keyword evidence="3 5" id="KW-0067">ATP-binding</keyword>
<dbReference type="GO" id="GO:0005524">
    <property type="term" value="F:ATP binding"/>
    <property type="evidence" value="ECO:0007669"/>
    <property type="project" value="UniProtKB-KW"/>
</dbReference>
<dbReference type="InterPro" id="IPR027417">
    <property type="entry name" value="P-loop_NTPase"/>
</dbReference>
<dbReference type="SMART" id="SM00382">
    <property type="entry name" value="AAA"/>
    <property type="match status" value="1"/>
</dbReference>
<evidence type="ECO:0000256" key="3">
    <source>
        <dbReference type="ARBA" id="ARBA00022840"/>
    </source>
</evidence>
<keyword evidence="2" id="KW-0547">Nucleotide-binding</keyword>
<dbReference type="EMBL" id="JAGYPM010000003">
    <property type="protein sequence ID" value="MBS4191443.1"/>
    <property type="molecule type" value="Genomic_DNA"/>
</dbReference>
<protein>
    <submittedName>
        <fullName evidence="5">ABC transporter ATP-binding protein</fullName>
    </submittedName>
</protein>
<organism evidence="5 6">
    <name type="scientific">Cytobacillus citreus</name>
    <dbReference type="NCBI Taxonomy" id="2833586"/>
    <lineage>
        <taxon>Bacteria</taxon>
        <taxon>Bacillati</taxon>
        <taxon>Bacillota</taxon>
        <taxon>Bacilli</taxon>
        <taxon>Bacillales</taxon>
        <taxon>Bacillaceae</taxon>
        <taxon>Cytobacillus</taxon>
    </lineage>
</organism>
<name>A0ABS5NUE6_9BACI</name>
<dbReference type="Pfam" id="PF00005">
    <property type="entry name" value="ABC_tran"/>
    <property type="match status" value="1"/>
</dbReference>
<dbReference type="PANTHER" id="PTHR42939:SF3">
    <property type="entry name" value="ABC TRANSPORTER ATP-BINDING COMPONENT"/>
    <property type="match status" value="1"/>
</dbReference>
<keyword evidence="1" id="KW-0813">Transport</keyword>
<accession>A0ABS5NUE6</accession>
<evidence type="ECO:0000313" key="5">
    <source>
        <dbReference type="EMBL" id="MBS4191443.1"/>
    </source>
</evidence>
<dbReference type="InterPro" id="IPR051782">
    <property type="entry name" value="ABC_Transporter_VariousFunc"/>
</dbReference>
<dbReference type="CDD" id="cd03230">
    <property type="entry name" value="ABC_DR_subfamily_A"/>
    <property type="match status" value="1"/>
</dbReference>
<evidence type="ECO:0000256" key="2">
    <source>
        <dbReference type="ARBA" id="ARBA00022741"/>
    </source>
</evidence>
<sequence length="290" mass="33534">MTNVVEFKRVTKSFKNFSLKDVSFSIKKGYVTGFIGANGAGKSTTIKLLMNLLRKESGEITIFGLDQDKHNQAIKERIGFVYDENCFYETLSIRELRKIIAPMYQNWNDDIFYKYIDQFQLPEKQVIKSFSKGMKMKMAISFAISHDPEFIIMDEPTSGLDPVFRREILELLHDIMLDEQKTIFFSTHITTDLDRIADYITYIHGGRILFSKERDELLSEYGIVKGSTDLLDSDIEKEFVSIRKTNVGFEALTSDVKKSKEIFGHEVLIEKPTLDDIMYYTNKGELTCTH</sequence>
<dbReference type="PANTHER" id="PTHR42939">
    <property type="entry name" value="ABC TRANSPORTER ATP-BINDING PROTEIN ALBC-RELATED"/>
    <property type="match status" value="1"/>
</dbReference>
<feature type="domain" description="ABC transporter" evidence="4">
    <location>
        <begin position="2"/>
        <end position="230"/>
    </location>
</feature>
<evidence type="ECO:0000313" key="6">
    <source>
        <dbReference type="Proteomes" id="UP000681027"/>
    </source>
</evidence>
<dbReference type="PROSITE" id="PS50893">
    <property type="entry name" value="ABC_TRANSPORTER_2"/>
    <property type="match status" value="1"/>
</dbReference>
<dbReference type="SUPFAM" id="SSF52540">
    <property type="entry name" value="P-loop containing nucleoside triphosphate hydrolases"/>
    <property type="match status" value="1"/>
</dbReference>
<comment type="caution">
    <text evidence="5">The sequence shown here is derived from an EMBL/GenBank/DDBJ whole genome shotgun (WGS) entry which is preliminary data.</text>
</comment>